<dbReference type="InterPro" id="IPR039421">
    <property type="entry name" value="Type_1_exporter"/>
</dbReference>
<dbReference type="InterPro" id="IPR027417">
    <property type="entry name" value="P-loop_NTPase"/>
</dbReference>
<sequence>MFKYILKSKFSFCFAVLFAVAASFGTVYFAFLLGNIIQVAVDGKLSALYAEGIKAAIIMTLTGALNFITSVLYNNYLTNSIRHVRSDFFNSIMNSRISFFIERNSNEYISMFLTDMSLVETNYFGSVFLILSNICLFLFGIASIFYLNWIIAITVLVTALVPMVVPGILSGLLRKVGKDYSSALEKFTVYVKDYLSGFEVIKGFNIVKKVSVNFLLQNKIITKKKRAKDNSTSAVQNISSTLGGLLFFVPLLLGAYLSLNGKFYIGGIITAVQLVNHILSPIQGIAKGFAELNTVRAVSAKILDVLKNNKPSDTDCVEKFDFTDSIKFTDVNFSFKTNENDLSGNSIERQVLKNLNLEINTGEKVLLVGKTGSGKSTVLKLLLKYFKNYSGSITIDGKNLCDIKAESLYSKFGMIHQNVFLFDDTIENNIRLGLNFQDTEIDKAIKHSGLSPLIEKNPDGKKFKVGENGGKLSGGEKQRLAIARCLLLNLPVLILDEITSSLDAETAQEIEKQILSLQDKTVIAVSHRLNKNLLAQYNKILVLQDGRVCECGTFDELIRLKKIFYSLYTLEAVERIQ</sequence>
<reference evidence="10 11" key="1">
    <citation type="submission" date="2020-09" db="EMBL/GenBank/DDBJ databases">
        <title>Characterization of Treponema spp. from bovine digital dermatitis in Korea.</title>
        <authorList>
            <person name="Espiritu H.M."/>
            <person name="Cho Y.I."/>
            <person name="Mamuad L."/>
        </authorList>
    </citation>
    <scope>NUCLEOTIDE SEQUENCE [LARGE SCALE GENOMIC DNA]</scope>
    <source>
        <strain evidence="10 11">KS1</strain>
    </source>
</reference>
<evidence type="ECO:0000259" key="8">
    <source>
        <dbReference type="PROSITE" id="PS50893"/>
    </source>
</evidence>
<dbReference type="CDD" id="cd07346">
    <property type="entry name" value="ABC_6TM_exporters"/>
    <property type="match status" value="1"/>
</dbReference>
<evidence type="ECO:0000256" key="6">
    <source>
        <dbReference type="ARBA" id="ARBA00023136"/>
    </source>
</evidence>
<dbReference type="InterPro" id="IPR003593">
    <property type="entry name" value="AAA+_ATPase"/>
</dbReference>
<dbReference type="EMBL" id="CP061839">
    <property type="protein sequence ID" value="QOW59840.1"/>
    <property type="molecule type" value="Genomic_DNA"/>
</dbReference>
<dbReference type="GO" id="GO:0016887">
    <property type="term" value="F:ATP hydrolysis activity"/>
    <property type="evidence" value="ECO:0007669"/>
    <property type="project" value="InterPro"/>
</dbReference>
<dbReference type="SUPFAM" id="SSF52540">
    <property type="entry name" value="P-loop containing nucleoside triphosphate hydrolases"/>
    <property type="match status" value="1"/>
</dbReference>
<dbReference type="InterPro" id="IPR017871">
    <property type="entry name" value="ABC_transporter-like_CS"/>
</dbReference>
<dbReference type="GO" id="GO:0005886">
    <property type="term" value="C:plasma membrane"/>
    <property type="evidence" value="ECO:0007669"/>
    <property type="project" value="UniProtKB-SubCell"/>
</dbReference>
<dbReference type="Proteomes" id="UP000593915">
    <property type="component" value="Chromosome"/>
</dbReference>
<evidence type="ECO:0000259" key="9">
    <source>
        <dbReference type="PROSITE" id="PS50929"/>
    </source>
</evidence>
<feature type="transmembrane region" description="Helical" evidence="7">
    <location>
        <begin position="123"/>
        <end position="144"/>
    </location>
</feature>
<evidence type="ECO:0000256" key="3">
    <source>
        <dbReference type="ARBA" id="ARBA00022741"/>
    </source>
</evidence>
<keyword evidence="2 7" id="KW-0812">Transmembrane</keyword>
<dbReference type="GO" id="GO:0005524">
    <property type="term" value="F:ATP binding"/>
    <property type="evidence" value="ECO:0007669"/>
    <property type="project" value="UniProtKB-KW"/>
</dbReference>
<dbReference type="InterPro" id="IPR036640">
    <property type="entry name" value="ABC1_TM_sf"/>
</dbReference>
<evidence type="ECO:0000256" key="1">
    <source>
        <dbReference type="ARBA" id="ARBA00004651"/>
    </source>
</evidence>
<dbReference type="RefSeq" id="WP_194075479.1">
    <property type="nucleotide sequence ID" value="NZ_CP061839.1"/>
</dbReference>
<keyword evidence="5 7" id="KW-1133">Transmembrane helix</keyword>
<dbReference type="PANTHER" id="PTHR43394:SF1">
    <property type="entry name" value="ATP-BINDING CASSETTE SUB-FAMILY B MEMBER 10, MITOCHONDRIAL"/>
    <property type="match status" value="1"/>
</dbReference>
<dbReference type="InterPro" id="IPR003439">
    <property type="entry name" value="ABC_transporter-like_ATP-bd"/>
</dbReference>
<feature type="transmembrane region" description="Helical" evidence="7">
    <location>
        <begin position="234"/>
        <end position="257"/>
    </location>
</feature>
<evidence type="ECO:0000256" key="7">
    <source>
        <dbReference type="SAM" id="Phobius"/>
    </source>
</evidence>
<dbReference type="SUPFAM" id="SSF90123">
    <property type="entry name" value="ABC transporter transmembrane region"/>
    <property type="match status" value="1"/>
</dbReference>
<accession>A0A7S7AV59</accession>
<comment type="subcellular location">
    <subcellularLocation>
        <location evidence="1">Cell membrane</location>
        <topology evidence="1">Multi-pass membrane protein</topology>
    </subcellularLocation>
</comment>
<dbReference type="Pfam" id="PF00664">
    <property type="entry name" value="ABC_membrane"/>
    <property type="match status" value="1"/>
</dbReference>
<feature type="transmembrane region" description="Helical" evidence="7">
    <location>
        <begin position="12"/>
        <end position="33"/>
    </location>
</feature>
<dbReference type="SMART" id="SM00382">
    <property type="entry name" value="AAA"/>
    <property type="match status" value="1"/>
</dbReference>
<dbReference type="PROSITE" id="PS00211">
    <property type="entry name" value="ABC_TRANSPORTER_1"/>
    <property type="match status" value="1"/>
</dbReference>
<dbReference type="PANTHER" id="PTHR43394">
    <property type="entry name" value="ATP-DEPENDENT PERMEASE MDL1, MITOCHONDRIAL"/>
    <property type="match status" value="1"/>
</dbReference>
<evidence type="ECO:0000256" key="2">
    <source>
        <dbReference type="ARBA" id="ARBA00022692"/>
    </source>
</evidence>
<feature type="domain" description="ABC transporter" evidence="8">
    <location>
        <begin position="326"/>
        <end position="570"/>
    </location>
</feature>
<evidence type="ECO:0000256" key="4">
    <source>
        <dbReference type="ARBA" id="ARBA00022840"/>
    </source>
</evidence>
<name>A0A7S7AV59_9SPIR</name>
<evidence type="ECO:0000256" key="5">
    <source>
        <dbReference type="ARBA" id="ARBA00022989"/>
    </source>
</evidence>
<dbReference type="Pfam" id="PF00005">
    <property type="entry name" value="ABC_tran"/>
    <property type="match status" value="1"/>
</dbReference>
<dbReference type="Gene3D" id="3.40.50.300">
    <property type="entry name" value="P-loop containing nucleotide triphosphate hydrolases"/>
    <property type="match status" value="1"/>
</dbReference>
<dbReference type="GO" id="GO:0015421">
    <property type="term" value="F:ABC-type oligopeptide transporter activity"/>
    <property type="evidence" value="ECO:0007669"/>
    <property type="project" value="TreeGrafter"/>
</dbReference>
<keyword evidence="3" id="KW-0547">Nucleotide-binding</keyword>
<keyword evidence="4 10" id="KW-0067">ATP-binding</keyword>
<gene>
    <name evidence="10" type="ORF">IFE08_08145</name>
</gene>
<dbReference type="InterPro" id="IPR011527">
    <property type="entry name" value="ABC1_TM_dom"/>
</dbReference>
<protein>
    <submittedName>
        <fullName evidence="10">ABC transporter ATP-binding protein</fullName>
    </submittedName>
</protein>
<dbReference type="Gene3D" id="1.20.1560.10">
    <property type="entry name" value="ABC transporter type 1, transmembrane domain"/>
    <property type="match status" value="1"/>
</dbReference>
<organism evidence="10 11">
    <name type="scientific">Treponema pedis</name>
    <dbReference type="NCBI Taxonomy" id="409322"/>
    <lineage>
        <taxon>Bacteria</taxon>
        <taxon>Pseudomonadati</taxon>
        <taxon>Spirochaetota</taxon>
        <taxon>Spirochaetia</taxon>
        <taxon>Spirochaetales</taxon>
        <taxon>Treponemataceae</taxon>
        <taxon>Treponema</taxon>
    </lineage>
</organism>
<dbReference type="AlphaFoldDB" id="A0A7S7AV59"/>
<dbReference type="PROSITE" id="PS50893">
    <property type="entry name" value="ABC_TRANSPORTER_2"/>
    <property type="match status" value="1"/>
</dbReference>
<keyword evidence="6 7" id="KW-0472">Membrane</keyword>
<feature type="transmembrane region" description="Helical" evidence="7">
    <location>
        <begin position="150"/>
        <end position="173"/>
    </location>
</feature>
<evidence type="ECO:0000313" key="11">
    <source>
        <dbReference type="Proteomes" id="UP000593915"/>
    </source>
</evidence>
<proteinExistence type="predicted"/>
<dbReference type="PROSITE" id="PS50929">
    <property type="entry name" value="ABC_TM1F"/>
    <property type="match status" value="1"/>
</dbReference>
<feature type="domain" description="ABC transmembrane type-1" evidence="9">
    <location>
        <begin position="14"/>
        <end position="294"/>
    </location>
</feature>
<feature type="transmembrane region" description="Helical" evidence="7">
    <location>
        <begin position="53"/>
        <end position="73"/>
    </location>
</feature>
<evidence type="ECO:0000313" key="10">
    <source>
        <dbReference type="EMBL" id="QOW59840.1"/>
    </source>
</evidence>